<evidence type="ECO:0000313" key="7">
    <source>
        <dbReference type="Proteomes" id="UP000700815"/>
    </source>
</evidence>
<proteinExistence type="predicted"/>
<dbReference type="Pfam" id="PF07992">
    <property type="entry name" value="Pyr_redox_2"/>
    <property type="match status" value="1"/>
</dbReference>
<comment type="caution">
    <text evidence="6">The sequence shown here is derived from an EMBL/GenBank/DDBJ whole genome shotgun (WGS) entry which is preliminary data.</text>
</comment>
<accession>A0ABS6WGD5</accession>
<keyword evidence="1" id="KW-0285">Flavoprotein</keyword>
<name>A0ABS6WGD5_9BIFI</name>
<protein>
    <submittedName>
        <fullName evidence="6">FAD-dependent oxidoreductase</fullName>
    </submittedName>
</protein>
<keyword evidence="7" id="KW-1185">Reference proteome</keyword>
<evidence type="ECO:0000256" key="1">
    <source>
        <dbReference type="ARBA" id="ARBA00022630"/>
    </source>
</evidence>
<gene>
    <name evidence="6" type="ORF">KIH79_08305</name>
</gene>
<evidence type="ECO:0000256" key="4">
    <source>
        <dbReference type="ARBA" id="ARBA00048132"/>
    </source>
</evidence>
<feature type="domain" description="FAD/NAD(P)-binding" evidence="5">
    <location>
        <begin position="2"/>
        <end position="167"/>
    </location>
</feature>
<dbReference type="PANTHER" id="PTHR48105">
    <property type="entry name" value="THIOREDOXIN REDUCTASE 1-RELATED-RELATED"/>
    <property type="match status" value="1"/>
</dbReference>
<dbReference type="InterPro" id="IPR050097">
    <property type="entry name" value="Ferredoxin-NADP_redctase_2"/>
</dbReference>
<evidence type="ECO:0000256" key="2">
    <source>
        <dbReference type="ARBA" id="ARBA00022827"/>
    </source>
</evidence>
<sequence length="183" mass="19121">GRGVSYCATCDGFFFRGKPIVVVGGGDSAFEEALFLTRFGSSVTLIHRRDEFRASKIMVDRARDNEKITLLTNSVVDRVNGDDSGATSLTVRNVVSGETSEVPANGVFVAIGHTPSTGFLGGAIALDEDGYITVDGASTRTSVPGVFAAGDVVDRTYRQAISAAGMGCRAALDAQSYLNALGE</sequence>
<dbReference type="Proteomes" id="UP000700815">
    <property type="component" value="Unassembled WGS sequence"/>
</dbReference>
<organism evidence="6 7">
    <name type="scientific">Bifidobacterium miconis</name>
    <dbReference type="NCBI Taxonomy" id="2834435"/>
    <lineage>
        <taxon>Bacteria</taxon>
        <taxon>Bacillati</taxon>
        <taxon>Actinomycetota</taxon>
        <taxon>Actinomycetes</taxon>
        <taxon>Bifidobacteriales</taxon>
        <taxon>Bifidobacteriaceae</taxon>
        <taxon>Bifidobacterium</taxon>
    </lineage>
</organism>
<dbReference type="RefSeq" id="WP_219058947.1">
    <property type="nucleotide sequence ID" value="NZ_JAHBBH010000021.1"/>
</dbReference>
<evidence type="ECO:0000256" key="3">
    <source>
        <dbReference type="ARBA" id="ARBA00023002"/>
    </source>
</evidence>
<evidence type="ECO:0000259" key="5">
    <source>
        <dbReference type="Pfam" id="PF07992"/>
    </source>
</evidence>
<dbReference type="PROSITE" id="PS00573">
    <property type="entry name" value="PYRIDINE_REDOX_2"/>
    <property type="match status" value="1"/>
</dbReference>
<dbReference type="InterPro" id="IPR008255">
    <property type="entry name" value="Pyr_nucl-diS_OxRdtase_2_AS"/>
</dbReference>
<dbReference type="InterPro" id="IPR023753">
    <property type="entry name" value="FAD/NAD-binding_dom"/>
</dbReference>
<comment type="catalytic activity">
    <reaction evidence="4">
        <text>[thioredoxin]-dithiol + NADP(+) = [thioredoxin]-disulfide + NADPH + H(+)</text>
        <dbReference type="Rhea" id="RHEA:20345"/>
        <dbReference type="Rhea" id="RHEA-COMP:10698"/>
        <dbReference type="Rhea" id="RHEA-COMP:10700"/>
        <dbReference type="ChEBI" id="CHEBI:15378"/>
        <dbReference type="ChEBI" id="CHEBI:29950"/>
        <dbReference type="ChEBI" id="CHEBI:50058"/>
        <dbReference type="ChEBI" id="CHEBI:57783"/>
        <dbReference type="ChEBI" id="CHEBI:58349"/>
        <dbReference type="EC" id="1.8.1.9"/>
    </reaction>
</comment>
<keyword evidence="3" id="KW-0560">Oxidoreductase</keyword>
<keyword evidence="2" id="KW-0274">FAD</keyword>
<reference evidence="6 7" key="1">
    <citation type="submission" date="2021-05" db="EMBL/GenBank/DDBJ databases">
        <title>Phylogenetic classification of ten novel species belonging to the genus Bifidobacterium comprising B. colchicus sp. nov., B. abeli sp. nov., B. bicoloris sp. nov., B. guerezis sp. nov., B. rosaliae sp. nov., B. santillanensis sp. nov., B. argentati sp. nov., B. amazzoni sp. nov., B. pluviali sp. nov., and B. pinnaculum sp. nov.</title>
        <authorList>
            <person name="Lugli G.A."/>
            <person name="Ruiz Garcia L."/>
            <person name="Margolles A."/>
            <person name="Ventura M."/>
        </authorList>
    </citation>
    <scope>NUCLEOTIDE SEQUENCE [LARGE SCALE GENOMIC DNA]</scope>
    <source>
        <strain evidence="6 7">82T10</strain>
    </source>
</reference>
<dbReference type="EMBL" id="JAHBBH010000021">
    <property type="protein sequence ID" value="MBW3092922.1"/>
    <property type="molecule type" value="Genomic_DNA"/>
</dbReference>
<evidence type="ECO:0000313" key="6">
    <source>
        <dbReference type="EMBL" id="MBW3092922.1"/>
    </source>
</evidence>
<feature type="non-terminal residue" evidence="6">
    <location>
        <position position="1"/>
    </location>
</feature>